<dbReference type="SUPFAM" id="SSF47413">
    <property type="entry name" value="lambda repressor-like DNA-binding domains"/>
    <property type="match status" value="1"/>
</dbReference>
<organism evidence="2 3">
    <name type="scientific">Streptomyces celluloflavus</name>
    <dbReference type="NCBI Taxonomy" id="58344"/>
    <lineage>
        <taxon>Bacteria</taxon>
        <taxon>Bacillati</taxon>
        <taxon>Actinomycetota</taxon>
        <taxon>Actinomycetes</taxon>
        <taxon>Kitasatosporales</taxon>
        <taxon>Streptomycetaceae</taxon>
        <taxon>Streptomyces</taxon>
    </lineage>
</organism>
<comment type="caution">
    <text evidence="2">The sequence shown here is derived from an EMBL/GenBank/DDBJ whole genome shotgun (WGS) entry which is preliminary data.</text>
</comment>
<accession>A0ABW7RHN8</accession>
<evidence type="ECO:0000259" key="1">
    <source>
        <dbReference type="PROSITE" id="PS50943"/>
    </source>
</evidence>
<dbReference type="InterPro" id="IPR010982">
    <property type="entry name" value="Lambda_DNA-bd_dom_sf"/>
</dbReference>
<name>A0ABW7RHN8_9ACTN</name>
<dbReference type="PROSITE" id="PS50943">
    <property type="entry name" value="HTH_CROC1"/>
    <property type="match status" value="1"/>
</dbReference>
<dbReference type="Proteomes" id="UP001610990">
    <property type="component" value="Unassembled WGS sequence"/>
</dbReference>
<reference evidence="2 3" key="1">
    <citation type="submission" date="2024-10" db="EMBL/GenBank/DDBJ databases">
        <title>The Natural Products Discovery Center: Release of the First 8490 Sequenced Strains for Exploring Actinobacteria Biosynthetic Diversity.</title>
        <authorList>
            <person name="Kalkreuter E."/>
            <person name="Kautsar S.A."/>
            <person name="Yang D."/>
            <person name="Bader C.D."/>
            <person name="Teijaro C.N."/>
            <person name="Fluegel L."/>
            <person name="Davis C.M."/>
            <person name="Simpson J.R."/>
            <person name="Lauterbach L."/>
            <person name="Steele A.D."/>
            <person name="Gui C."/>
            <person name="Meng S."/>
            <person name="Li G."/>
            <person name="Viehrig K."/>
            <person name="Ye F."/>
            <person name="Su P."/>
            <person name="Kiefer A.F."/>
            <person name="Nichols A."/>
            <person name="Cepeda A.J."/>
            <person name="Yan W."/>
            <person name="Fan B."/>
            <person name="Jiang Y."/>
            <person name="Adhikari A."/>
            <person name="Zheng C.-J."/>
            <person name="Schuster L."/>
            <person name="Cowan T.M."/>
            <person name="Smanski M.J."/>
            <person name="Chevrette M.G."/>
            <person name="De Carvalho L.P.S."/>
            <person name="Shen B."/>
        </authorList>
    </citation>
    <scope>NUCLEOTIDE SEQUENCE [LARGE SCALE GENOMIC DNA]</scope>
    <source>
        <strain evidence="2 3">NPDC018013</strain>
    </source>
</reference>
<evidence type="ECO:0000313" key="3">
    <source>
        <dbReference type="Proteomes" id="UP001610990"/>
    </source>
</evidence>
<sequence length="106" mass="11432">MLVTAAWTLSAPQCGQPDSHNGVEAVMAQSDDVTFPAELRRLRGRLTLRELARRAACSKSIISDLEHERRSPTPPIALALDKALGAGGTLVSLAVAQRQRMSREIA</sequence>
<keyword evidence="3" id="KW-1185">Reference proteome</keyword>
<dbReference type="SMART" id="SM00530">
    <property type="entry name" value="HTH_XRE"/>
    <property type="match status" value="1"/>
</dbReference>
<dbReference type="RefSeq" id="WP_397673501.1">
    <property type="nucleotide sequence ID" value="NZ_JBIRGH010000010.1"/>
</dbReference>
<dbReference type="EMBL" id="JBIRGH010000010">
    <property type="protein sequence ID" value="MFH8586479.1"/>
    <property type="molecule type" value="Genomic_DNA"/>
</dbReference>
<feature type="domain" description="HTH cro/C1-type" evidence="1">
    <location>
        <begin position="38"/>
        <end position="93"/>
    </location>
</feature>
<gene>
    <name evidence="2" type="ORF">ACH4GP_19060</name>
</gene>
<dbReference type="InterPro" id="IPR001387">
    <property type="entry name" value="Cro/C1-type_HTH"/>
</dbReference>
<proteinExistence type="predicted"/>
<evidence type="ECO:0000313" key="2">
    <source>
        <dbReference type="EMBL" id="MFH8586479.1"/>
    </source>
</evidence>
<protein>
    <submittedName>
        <fullName evidence="2">Helix-turn-helix domain-containing protein</fullName>
    </submittedName>
</protein>
<dbReference type="Pfam" id="PF13560">
    <property type="entry name" value="HTH_31"/>
    <property type="match status" value="1"/>
</dbReference>
<dbReference type="Gene3D" id="1.10.260.40">
    <property type="entry name" value="lambda repressor-like DNA-binding domains"/>
    <property type="match status" value="1"/>
</dbReference>